<feature type="transmembrane region" description="Helical" evidence="5">
    <location>
        <begin position="208"/>
        <end position="236"/>
    </location>
</feature>
<feature type="transmembrane region" description="Helical" evidence="5">
    <location>
        <begin position="132"/>
        <end position="152"/>
    </location>
</feature>
<accession>A0A0S1XCJ1</accession>
<dbReference type="GO" id="GO:0016765">
    <property type="term" value="F:transferase activity, transferring alkyl or aryl (other than methyl) groups"/>
    <property type="evidence" value="ECO:0007669"/>
    <property type="project" value="InterPro"/>
</dbReference>
<dbReference type="PATRIC" id="fig|55802.8.peg.1564"/>
<feature type="transmembrane region" description="Helical" evidence="5">
    <location>
        <begin position="242"/>
        <end position="262"/>
    </location>
</feature>
<feature type="transmembrane region" description="Helical" evidence="5">
    <location>
        <begin position="109"/>
        <end position="125"/>
    </location>
</feature>
<dbReference type="PANTHER" id="PTHR42723:SF1">
    <property type="entry name" value="CHLOROPHYLL SYNTHASE, CHLOROPLASTIC"/>
    <property type="match status" value="1"/>
</dbReference>
<name>A0A0S1XCJ1_THEBA</name>
<evidence type="ECO:0000313" key="6">
    <source>
        <dbReference type="EMBL" id="ALM75497.1"/>
    </source>
</evidence>
<dbReference type="PANTHER" id="PTHR42723">
    <property type="entry name" value="CHLOROPHYLL SYNTHASE"/>
    <property type="match status" value="1"/>
</dbReference>
<keyword evidence="4 5" id="KW-0472">Membrane</keyword>
<dbReference type="STRING" id="55802.TBCH5v1_1584"/>
<keyword evidence="2 5" id="KW-0812">Transmembrane</keyword>
<dbReference type="InterPro" id="IPR044878">
    <property type="entry name" value="UbiA_sf"/>
</dbReference>
<evidence type="ECO:0000256" key="2">
    <source>
        <dbReference type="ARBA" id="ARBA00022692"/>
    </source>
</evidence>
<dbReference type="RefSeq" id="WP_013467613.1">
    <property type="nucleotide sequence ID" value="NZ_CP013050.1"/>
</dbReference>
<dbReference type="InterPro" id="IPR050475">
    <property type="entry name" value="Prenyltransferase_related"/>
</dbReference>
<evidence type="ECO:0000256" key="4">
    <source>
        <dbReference type="ARBA" id="ARBA00023136"/>
    </source>
</evidence>
<protein>
    <submittedName>
        <fullName evidence="6">4-hydroxybenzoate polyprenyltransferase</fullName>
    </submittedName>
</protein>
<comment type="subcellular location">
    <subcellularLocation>
        <location evidence="1">Cell membrane</location>
        <topology evidence="1">Multi-pass membrane protein</topology>
    </subcellularLocation>
</comment>
<feature type="transmembrane region" description="Helical" evidence="5">
    <location>
        <begin position="81"/>
        <end position="103"/>
    </location>
</feature>
<keyword evidence="3 5" id="KW-1133">Transmembrane helix</keyword>
<dbReference type="Proteomes" id="UP000066042">
    <property type="component" value="Chromosome"/>
</dbReference>
<keyword evidence="6" id="KW-0808">Transferase</keyword>
<reference evidence="6 7" key="1">
    <citation type="journal article" date="2016" name="Genome Announc.">
        <title>Complete genome sequence of the hyperthermophilic and piezophilic archaeon Thermococcus barophilus Ch5, capable of growth at the expense of hydrogenogenesis from carbon monoxide and formate.</title>
        <authorList>
            <person name="Oger P."/>
            <person name="Sokolova T.G."/>
            <person name="Kozhevnikova D.A."/>
            <person name="Taranov E.A."/>
            <person name="Vannier P."/>
            <person name="Lee H.S."/>
            <person name="Kwon K.K."/>
            <person name="Kang S.G."/>
            <person name="Lee J.H."/>
            <person name="Bonch-Osmolovskaya E.A."/>
            <person name="Lebedinsky A.V."/>
        </authorList>
    </citation>
    <scope>NUCLEOTIDE SEQUENCE [LARGE SCALE GENOMIC DNA]</scope>
    <source>
        <strain evidence="7">Ch5</strain>
    </source>
</reference>
<evidence type="ECO:0000313" key="7">
    <source>
        <dbReference type="Proteomes" id="UP000066042"/>
    </source>
</evidence>
<dbReference type="Pfam" id="PF01040">
    <property type="entry name" value="UbiA"/>
    <property type="match status" value="1"/>
</dbReference>
<evidence type="ECO:0000256" key="5">
    <source>
        <dbReference type="SAM" id="Phobius"/>
    </source>
</evidence>
<dbReference type="AlphaFoldDB" id="A0A0S1XCJ1"/>
<sequence length="264" mass="28802">MLRAMIKNTRIIDGKSFIGMGLLGLVISFKYNPDFKDAVLVLISLILYVAYAFAINNCFDVDTDLVNPQKRDKNPIANGELTFKNGIISSAVIGFLGILFAAFLGREELLIYVSMVLLATLYSAPPRLKALPVLDVVSHGIFFGAMPFFYGAFFDGVLTKYEIVIGLALLLYSFAMELRNHLEDYESDLAANLKTTPIVIGKALSEKLVVVFSGISIALLLAALNIPFGAFGIMIVGVRANYRTLDAVVIFLLALHALRVLLGA</sequence>
<dbReference type="InterPro" id="IPR000537">
    <property type="entry name" value="UbiA_prenyltransferase"/>
</dbReference>
<dbReference type="GO" id="GO:0005886">
    <property type="term" value="C:plasma membrane"/>
    <property type="evidence" value="ECO:0007669"/>
    <property type="project" value="UniProtKB-SubCell"/>
</dbReference>
<gene>
    <name evidence="6" type="ORF">TBCH5v1_1584</name>
</gene>
<evidence type="ECO:0000256" key="3">
    <source>
        <dbReference type="ARBA" id="ARBA00022989"/>
    </source>
</evidence>
<proteinExistence type="predicted"/>
<dbReference type="OMA" id="AFAINNC"/>
<evidence type="ECO:0000256" key="1">
    <source>
        <dbReference type="ARBA" id="ARBA00004651"/>
    </source>
</evidence>
<dbReference type="Gene3D" id="1.20.120.1780">
    <property type="entry name" value="UbiA prenyltransferase"/>
    <property type="match status" value="1"/>
</dbReference>
<organism evidence="6 7">
    <name type="scientific">Thermococcus barophilus</name>
    <dbReference type="NCBI Taxonomy" id="55802"/>
    <lineage>
        <taxon>Archaea</taxon>
        <taxon>Methanobacteriati</taxon>
        <taxon>Methanobacteriota</taxon>
        <taxon>Thermococci</taxon>
        <taxon>Thermococcales</taxon>
        <taxon>Thermococcaceae</taxon>
        <taxon>Thermococcus</taxon>
    </lineage>
</organism>
<dbReference type="GeneID" id="26136824"/>
<feature type="transmembrane region" description="Helical" evidence="5">
    <location>
        <begin position="38"/>
        <end position="60"/>
    </location>
</feature>
<dbReference type="Gene3D" id="1.10.357.140">
    <property type="entry name" value="UbiA prenyltransferase"/>
    <property type="match status" value="1"/>
</dbReference>
<dbReference type="EMBL" id="CP013050">
    <property type="protein sequence ID" value="ALM75497.1"/>
    <property type="molecule type" value="Genomic_DNA"/>
</dbReference>
<dbReference type="GeneID" id="10041656"/>